<evidence type="ECO:0000256" key="12">
    <source>
        <dbReference type="ARBA" id="ARBA00025198"/>
    </source>
</evidence>
<keyword evidence="3 15" id="KW-0813">Transport</keyword>
<feature type="transmembrane region" description="Helical" evidence="15">
    <location>
        <begin position="6"/>
        <end position="25"/>
    </location>
</feature>
<keyword evidence="7 15" id="KW-0375">Hydrogen ion transport</keyword>
<evidence type="ECO:0000256" key="9">
    <source>
        <dbReference type="ARBA" id="ARBA00023065"/>
    </source>
</evidence>
<evidence type="ECO:0000256" key="5">
    <source>
        <dbReference type="ARBA" id="ARBA00022547"/>
    </source>
</evidence>
<evidence type="ECO:0000256" key="3">
    <source>
        <dbReference type="ARBA" id="ARBA00022448"/>
    </source>
</evidence>
<dbReference type="InterPro" id="IPR002146">
    <property type="entry name" value="ATP_synth_b/b'su_bac/chlpt"/>
</dbReference>
<keyword evidence="8 15" id="KW-1133">Transmembrane helix</keyword>
<comment type="function">
    <text evidence="13">Component of the F(0) channel, it forms part of the peripheral stalk, linking F(1) to F(0). The b'-subunit is a diverged and duplicated form of b found in plants and photosynthetic bacteria.</text>
</comment>
<comment type="subunit">
    <text evidence="14 15">F-type ATPases have 2 components, F(1) - the catalytic core - and F(0) - the membrane proton channel. F(1) has five subunits: alpha(3), beta(3), gamma(1), delta(1), epsilon(1). F(0) has three main subunits: a(1), b(2) and c(10-14). The alpha and beta chains form an alternating ring which encloses part of the gamma chain. F(1) is attached to F(0) by a central stalk formed by the gamma and epsilon chains, while a peripheral stalk is formed by the delta and b chains.</text>
</comment>
<dbReference type="GO" id="GO:0046933">
    <property type="term" value="F:proton-transporting ATP synthase activity, rotational mechanism"/>
    <property type="evidence" value="ECO:0007669"/>
    <property type="project" value="UniProtKB-UniRule"/>
</dbReference>
<dbReference type="OrthoDB" id="8479836at2"/>
<dbReference type="GO" id="GO:0005886">
    <property type="term" value="C:plasma membrane"/>
    <property type="evidence" value="ECO:0007669"/>
    <property type="project" value="UniProtKB-SubCell"/>
</dbReference>
<keyword evidence="19" id="KW-1185">Reference proteome</keyword>
<evidence type="ECO:0000256" key="10">
    <source>
        <dbReference type="ARBA" id="ARBA00023136"/>
    </source>
</evidence>
<dbReference type="HAMAP" id="MF_01398">
    <property type="entry name" value="ATP_synth_b_bprime"/>
    <property type="match status" value="1"/>
</dbReference>
<keyword evidence="5 15" id="KW-0138">CF(0)</keyword>
<keyword evidence="4 15" id="KW-1003">Cell membrane</keyword>
<gene>
    <name evidence="15" type="primary">atpF</name>
    <name evidence="18" type="ORF">SAMN06265338_101833</name>
</gene>
<name>A0A212QM89_RHOAC</name>
<dbReference type="Proteomes" id="UP000198418">
    <property type="component" value="Unassembled WGS sequence"/>
</dbReference>
<comment type="subcellular location">
    <subcellularLocation>
        <location evidence="1">Cell inner membrane</location>
        <topology evidence="1">Single-pass membrane protein</topology>
    </subcellularLocation>
    <subcellularLocation>
        <location evidence="15">Cell membrane</location>
        <topology evidence="15">Single-pass membrane protein</topology>
    </subcellularLocation>
</comment>
<organism evidence="18 19">
    <name type="scientific">Rhodoblastus acidophilus</name>
    <name type="common">Rhodopseudomonas acidophila</name>
    <dbReference type="NCBI Taxonomy" id="1074"/>
    <lineage>
        <taxon>Bacteria</taxon>
        <taxon>Pseudomonadati</taxon>
        <taxon>Pseudomonadota</taxon>
        <taxon>Alphaproteobacteria</taxon>
        <taxon>Hyphomicrobiales</taxon>
        <taxon>Rhodoblastaceae</taxon>
        <taxon>Rhodoblastus</taxon>
    </lineage>
</organism>
<keyword evidence="11 15" id="KW-0066">ATP synthesis</keyword>
<keyword evidence="10 15" id="KW-0472">Membrane</keyword>
<sequence length="158" mass="17103">MEFDAEFYFLLGAVLLILYFAYLGVHKMIGRGLDSHIDRIKNELDEASRLRAEAQALFDSFAGKTAQAEQQAASIVAQAKAEAETLANEAQVRLEDYIARRKKQADEKIAQAEAQAIADVRSAATDAAIKAAETVLKASADQAAFVDQGIASIKTLVN</sequence>
<dbReference type="RefSeq" id="WP_088519256.1">
    <property type="nucleotide sequence ID" value="NZ_FYDG01000001.1"/>
</dbReference>
<dbReference type="InterPro" id="IPR050059">
    <property type="entry name" value="ATP_synthase_B_chain"/>
</dbReference>
<keyword evidence="9 15" id="KW-0406">Ion transport</keyword>
<proteinExistence type="inferred from homology"/>
<evidence type="ECO:0000256" key="6">
    <source>
        <dbReference type="ARBA" id="ARBA00022692"/>
    </source>
</evidence>
<evidence type="ECO:0000256" key="8">
    <source>
        <dbReference type="ARBA" id="ARBA00022989"/>
    </source>
</evidence>
<evidence type="ECO:0000256" key="11">
    <source>
        <dbReference type="ARBA" id="ARBA00023310"/>
    </source>
</evidence>
<reference evidence="19" key="1">
    <citation type="submission" date="2017-06" db="EMBL/GenBank/DDBJ databases">
        <authorList>
            <person name="Varghese N."/>
            <person name="Submissions S."/>
        </authorList>
    </citation>
    <scope>NUCLEOTIDE SEQUENCE [LARGE SCALE GENOMIC DNA]</scope>
    <source>
        <strain evidence="19">DSM 137</strain>
    </source>
</reference>
<dbReference type="GO" id="GO:0045259">
    <property type="term" value="C:proton-transporting ATP synthase complex"/>
    <property type="evidence" value="ECO:0007669"/>
    <property type="project" value="UniProtKB-KW"/>
</dbReference>
<comment type="similarity">
    <text evidence="2 15 16">Belongs to the ATPase B chain family.</text>
</comment>
<dbReference type="GO" id="GO:0046961">
    <property type="term" value="F:proton-transporting ATPase activity, rotational mechanism"/>
    <property type="evidence" value="ECO:0007669"/>
    <property type="project" value="TreeGrafter"/>
</dbReference>
<dbReference type="PANTHER" id="PTHR33445:SF1">
    <property type="entry name" value="ATP SYNTHASE SUBUNIT B"/>
    <property type="match status" value="1"/>
</dbReference>
<dbReference type="PANTHER" id="PTHR33445">
    <property type="entry name" value="ATP SYNTHASE SUBUNIT B', CHLOROPLASTIC"/>
    <property type="match status" value="1"/>
</dbReference>
<evidence type="ECO:0000256" key="13">
    <source>
        <dbReference type="ARBA" id="ARBA00025614"/>
    </source>
</evidence>
<feature type="coiled-coil region" evidence="17">
    <location>
        <begin position="33"/>
        <end position="107"/>
    </location>
</feature>
<evidence type="ECO:0000256" key="15">
    <source>
        <dbReference type="HAMAP-Rule" id="MF_01398"/>
    </source>
</evidence>
<protein>
    <recommendedName>
        <fullName evidence="15">ATP synthase subunit b</fullName>
    </recommendedName>
    <alternativeName>
        <fullName evidence="15">ATP synthase F(0) sector subunit b</fullName>
    </alternativeName>
    <alternativeName>
        <fullName evidence="15">ATPase subunit I</fullName>
    </alternativeName>
    <alternativeName>
        <fullName evidence="15">F-type ATPase subunit b</fullName>
        <shortName evidence="15">F-ATPase subunit b</shortName>
    </alternativeName>
</protein>
<dbReference type="CDD" id="cd06503">
    <property type="entry name" value="ATP-synt_Fo_b"/>
    <property type="match status" value="1"/>
</dbReference>
<evidence type="ECO:0000256" key="16">
    <source>
        <dbReference type="RuleBase" id="RU003848"/>
    </source>
</evidence>
<evidence type="ECO:0000313" key="18">
    <source>
        <dbReference type="EMBL" id="SNB60510.1"/>
    </source>
</evidence>
<evidence type="ECO:0000313" key="19">
    <source>
        <dbReference type="Proteomes" id="UP000198418"/>
    </source>
</evidence>
<keyword evidence="17" id="KW-0175">Coiled coil</keyword>
<evidence type="ECO:0000256" key="17">
    <source>
        <dbReference type="SAM" id="Coils"/>
    </source>
</evidence>
<evidence type="ECO:0000256" key="14">
    <source>
        <dbReference type="ARBA" id="ARBA00025830"/>
    </source>
</evidence>
<comment type="function">
    <text evidence="12 15">F(1)F(0) ATP synthase produces ATP from ADP in the presence of a proton or sodium gradient. F-type ATPases consist of two structural domains, F(1) containing the extramembraneous catalytic core and F(0) containing the membrane proton channel, linked together by a central stalk and a peripheral stalk. During catalysis, ATP synthesis in the catalytic domain of F(1) is coupled via a rotary mechanism of the central stalk subunits to proton translocation.</text>
</comment>
<evidence type="ECO:0000256" key="2">
    <source>
        <dbReference type="ARBA" id="ARBA00005513"/>
    </source>
</evidence>
<dbReference type="EMBL" id="FYDG01000001">
    <property type="protein sequence ID" value="SNB60510.1"/>
    <property type="molecule type" value="Genomic_DNA"/>
</dbReference>
<accession>A0A212QM89</accession>
<dbReference type="AlphaFoldDB" id="A0A212QM89"/>
<evidence type="ECO:0000256" key="7">
    <source>
        <dbReference type="ARBA" id="ARBA00022781"/>
    </source>
</evidence>
<keyword evidence="6 15" id="KW-0812">Transmembrane</keyword>
<dbReference type="Pfam" id="PF00430">
    <property type="entry name" value="ATP-synt_B"/>
    <property type="match status" value="1"/>
</dbReference>
<evidence type="ECO:0000256" key="4">
    <source>
        <dbReference type="ARBA" id="ARBA00022475"/>
    </source>
</evidence>
<evidence type="ECO:0000256" key="1">
    <source>
        <dbReference type="ARBA" id="ARBA00004377"/>
    </source>
</evidence>